<evidence type="ECO:0008006" key="3">
    <source>
        <dbReference type="Google" id="ProtNLM"/>
    </source>
</evidence>
<reference evidence="1" key="1">
    <citation type="submission" date="2013-04" db="EMBL/GenBank/DDBJ databases">
        <authorList>
            <person name="Qu J."/>
            <person name="Murali S.C."/>
            <person name="Bandaranaike D."/>
            <person name="Bellair M."/>
            <person name="Blankenburg K."/>
            <person name="Chao H."/>
            <person name="Dinh H."/>
            <person name="Doddapaneni H."/>
            <person name="Downs B."/>
            <person name="Dugan-Rocha S."/>
            <person name="Elkadiri S."/>
            <person name="Gnanaolivu R.D."/>
            <person name="Hernandez B."/>
            <person name="Javaid M."/>
            <person name="Jayaseelan J.C."/>
            <person name="Lee S."/>
            <person name="Li M."/>
            <person name="Ming W."/>
            <person name="Munidasa M."/>
            <person name="Muniz J."/>
            <person name="Nguyen L."/>
            <person name="Ongeri F."/>
            <person name="Osuji N."/>
            <person name="Pu L.-L."/>
            <person name="Puazo M."/>
            <person name="Qu C."/>
            <person name="Quiroz J."/>
            <person name="Raj R."/>
            <person name="Weissenberger G."/>
            <person name="Xin Y."/>
            <person name="Zou X."/>
            <person name="Han Y."/>
            <person name="Richards S."/>
            <person name="Worley K."/>
            <person name="Muzny D."/>
            <person name="Gibbs R."/>
        </authorList>
    </citation>
    <scope>NUCLEOTIDE SEQUENCE</scope>
    <source>
        <strain evidence="1">Sampled in the wild</strain>
    </source>
</reference>
<dbReference type="Proteomes" id="UP000792457">
    <property type="component" value="Unassembled WGS sequence"/>
</dbReference>
<dbReference type="EMBL" id="KZ308579">
    <property type="protein sequence ID" value="KAG8231836.1"/>
    <property type="molecule type" value="Genomic_DNA"/>
</dbReference>
<dbReference type="OrthoDB" id="616263at2759"/>
<evidence type="ECO:0000313" key="2">
    <source>
        <dbReference type="Proteomes" id="UP000792457"/>
    </source>
</evidence>
<organism evidence="1 2">
    <name type="scientific">Ladona fulva</name>
    <name type="common">Scarce chaser dragonfly</name>
    <name type="synonym">Libellula fulva</name>
    <dbReference type="NCBI Taxonomy" id="123851"/>
    <lineage>
        <taxon>Eukaryota</taxon>
        <taxon>Metazoa</taxon>
        <taxon>Ecdysozoa</taxon>
        <taxon>Arthropoda</taxon>
        <taxon>Hexapoda</taxon>
        <taxon>Insecta</taxon>
        <taxon>Pterygota</taxon>
        <taxon>Palaeoptera</taxon>
        <taxon>Odonata</taxon>
        <taxon>Epiprocta</taxon>
        <taxon>Anisoptera</taxon>
        <taxon>Libelluloidea</taxon>
        <taxon>Libellulidae</taxon>
        <taxon>Ladona</taxon>
    </lineage>
</organism>
<proteinExistence type="predicted"/>
<dbReference type="AlphaFoldDB" id="A0A8K0KD05"/>
<protein>
    <recommendedName>
        <fullName evidence="3">Transposase</fullName>
    </recommendedName>
</protein>
<gene>
    <name evidence="1" type="ORF">J437_LFUL008607</name>
</gene>
<evidence type="ECO:0000313" key="1">
    <source>
        <dbReference type="EMBL" id="KAG8231836.1"/>
    </source>
</evidence>
<dbReference type="PANTHER" id="PTHR46060:SF1">
    <property type="entry name" value="MARINER MOS1 TRANSPOSASE-LIKE PROTEIN"/>
    <property type="match status" value="1"/>
</dbReference>
<accession>A0A8K0KD05</accession>
<reference evidence="1" key="2">
    <citation type="submission" date="2017-10" db="EMBL/GenBank/DDBJ databases">
        <title>Ladona fulva Genome sequencing and assembly.</title>
        <authorList>
            <person name="Murali S."/>
            <person name="Richards S."/>
            <person name="Bandaranaike D."/>
            <person name="Bellair M."/>
            <person name="Blankenburg K."/>
            <person name="Chao H."/>
            <person name="Dinh H."/>
            <person name="Doddapaneni H."/>
            <person name="Dugan-Rocha S."/>
            <person name="Elkadiri S."/>
            <person name="Gnanaolivu R."/>
            <person name="Hernandez B."/>
            <person name="Skinner E."/>
            <person name="Javaid M."/>
            <person name="Lee S."/>
            <person name="Li M."/>
            <person name="Ming W."/>
            <person name="Munidasa M."/>
            <person name="Muniz J."/>
            <person name="Nguyen L."/>
            <person name="Hughes D."/>
            <person name="Osuji N."/>
            <person name="Pu L.-L."/>
            <person name="Puazo M."/>
            <person name="Qu C."/>
            <person name="Quiroz J."/>
            <person name="Raj R."/>
            <person name="Weissenberger G."/>
            <person name="Xin Y."/>
            <person name="Zou X."/>
            <person name="Han Y."/>
            <person name="Worley K."/>
            <person name="Muzny D."/>
            <person name="Gibbs R."/>
        </authorList>
    </citation>
    <scope>NUCLEOTIDE SEQUENCE</scope>
    <source>
        <strain evidence="1">Sampled in the wild</strain>
    </source>
</reference>
<dbReference type="PANTHER" id="PTHR46060">
    <property type="entry name" value="MARINER MOS1 TRANSPOSASE-LIKE PROTEIN"/>
    <property type="match status" value="1"/>
</dbReference>
<dbReference type="InterPro" id="IPR052709">
    <property type="entry name" value="Transposase-MT_Hybrid"/>
</dbReference>
<keyword evidence="2" id="KW-1185">Reference proteome</keyword>
<comment type="caution">
    <text evidence="1">The sequence shown here is derived from an EMBL/GenBank/DDBJ whole genome shotgun (WGS) entry which is preliminary data.</text>
</comment>
<name>A0A8K0KD05_LADFU</name>
<sequence>MRSLKALRLSRGSMEMCSSTMSTRVKQRAVIKALTAEKVTPTEIHRPLKAVYSDNAVDRSAVNRWVVKFSGCRPGKAIIVGETRSGRPITATDDEHRKLVNDLIQNDRRITQKRIANHIGMSIIE</sequence>